<evidence type="ECO:0000313" key="4">
    <source>
        <dbReference type="EMBL" id="ABL74951.1"/>
    </source>
</evidence>
<dbReference type="InterPro" id="IPR038152">
    <property type="entry name" value="Carbam_trans_C_sf"/>
</dbReference>
<evidence type="ECO:0000259" key="3">
    <source>
        <dbReference type="Pfam" id="PF16861"/>
    </source>
</evidence>
<dbReference type="STRING" id="2017.SAMN05444320_105261"/>
<dbReference type="EMBL" id="EF032505">
    <property type="protein sequence ID" value="ABL74951.1"/>
    <property type="molecule type" value="Genomic_DNA"/>
</dbReference>
<reference evidence="4" key="1">
    <citation type="journal article" date="2007" name="Mol. Biosyst.">
        <title>The tallysomycin biosynthetic gene cluster from Streptoalloteichus hindustanus E465-94 ATCC 31158 unveiling new insights into the biosynthesis of the bleomycin family of antitumor antibiotics.</title>
        <authorList>
            <person name="Tao M."/>
            <person name="Wang L."/>
            <person name="Wendt-Pienkowski E."/>
            <person name="George N.P."/>
            <person name="Galm U."/>
            <person name="Zhang G."/>
            <person name="Coughlin J.M."/>
            <person name="Shen B."/>
        </authorList>
    </citation>
    <scope>NUCLEOTIDE SEQUENCE</scope>
    <source>
        <strain evidence="4">ATCC 31158</strain>
    </source>
</reference>
<evidence type="ECO:0000313" key="6">
    <source>
        <dbReference type="Proteomes" id="UP000184501"/>
    </source>
</evidence>
<name>A4KUC3_STRHI</name>
<dbReference type="SUPFAM" id="SSF53067">
    <property type="entry name" value="Actin-like ATPase domain"/>
    <property type="match status" value="1"/>
</dbReference>
<gene>
    <name evidence="4" type="primary">tlmD</name>
    <name evidence="5" type="ORF">SAMN05444320_105261</name>
</gene>
<dbReference type="RefSeq" id="WP_073484948.1">
    <property type="nucleotide sequence ID" value="NZ_FQVN01000005.1"/>
</dbReference>
<reference evidence="5 6" key="2">
    <citation type="submission" date="2016-11" db="EMBL/GenBank/DDBJ databases">
        <authorList>
            <person name="Jaros S."/>
            <person name="Januszkiewicz K."/>
            <person name="Wedrychowicz H."/>
        </authorList>
    </citation>
    <scope>NUCLEOTIDE SEQUENCE [LARGE SCALE GENOMIC DNA]</scope>
    <source>
        <strain evidence="5 6">DSM 44523</strain>
    </source>
</reference>
<sequence>MSVERVRTILSVNFNHDGSAVVLSEGRIRGYVNTERFSRIKKHPGLRAADLAEVLDQAGVELADVDHVLLCNLHNMDSPDVVRLHGSDLKDTWFEFWLNQRNTEVRIDGRRIPCTVNPDHHLIHAATAYFTSPFESGAALAIDPTGCRAFLGRDNKLFPLRRDYDKWFNANFGYCSVSELMFGSSIVGAGKVMGLSPYGRPTGEVEPPPDSMVDFEELVRFADRDPVPVQVGDRTLNAALAYYIQLGLERQMVRLFTDLAPLCRRNGINPDICLSGGTALNAIATQLAFAGSGFERIHFHPACGDDGTAIGAALWYWHHVLGNPRLPHDNAGLMYSVRTYDQRAVDRALTAHADRLVVESVPDYVGKTAELLAGGAVVGWWDGASEVGPRALGHRSILADPRDPTMRDRLNSRVKFREHFRPFAPSVLNERATEWFGLCDSPFMLRAAPVQRASEVPAITHIDGTSRLQTVSRVDNPAFYDLIAAFEDRTGIPMVLNTSLNTKGEPIVETPDDAVRTLLGCELDYLVLPHTLVSRRGA</sequence>
<dbReference type="OrthoDB" id="9780777at2"/>
<dbReference type="InterPro" id="IPR051338">
    <property type="entry name" value="NodU/CmcH_Carbamoyltrnsfr"/>
</dbReference>
<keyword evidence="5" id="KW-0808">Transferase</keyword>
<dbReference type="InterPro" id="IPR043129">
    <property type="entry name" value="ATPase_NBD"/>
</dbReference>
<dbReference type="Pfam" id="PF16861">
    <property type="entry name" value="Carbam_trans_C"/>
    <property type="match status" value="1"/>
</dbReference>
<feature type="domain" description="Carbamoyltransferase C-terminal" evidence="3">
    <location>
        <begin position="369"/>
        <end position="535"/>
    </location>
</feature>
<dbReference type="GO" id="GO:0016740">
    <property type="term" value="F:transferase activity"/>
    <property type="evidence" value="ECO:0007669"/>
    <property type="project" value="UniProtKB-KW"/>
</dbReference>
<dbReference type="EMBL" id="FQVN01000005">
    <property type="protein sequence ID" value="SHF86147.1"/>
    <property type="molecule type" value="Genomic_DNA"/>
</dbReference>
<dbReference type="Gene3D" id="3.90.870.20">
    <property type="entry name" value="Carbamoyltransferase, C-terminal domain"/>
    <property type="match status" value="1"/>
</dbReference>
<dbReference type="Proteomes" id="UP000184501">
    <property type="component" value="Unassembled WGS sequence"/>
</dbReference>
<protein>
    <submittedName>
        <fullName evidence="5">Carbamoyltransferase</fullName>
    </submittedName>
    <submittedName>
        <fullName evidence="4">TlmD</fullName>
    </submittedName>
</protein>
<dbReference type="InterPro" id="IPR003696">
    <property type="entry name" value="Carbtransf_dom"/>
</dbReference>
<dbReference type="Gene3D" id="3.30.420.40">
    <property type="match status" value="2"/>
</dbReference>
<comment type="similarity">
    <text evidence="1">Belongs to the NodU/CmcH family.</text>
</comment>
<dbReference type="PANTHER" id="PTHR34847:SF1">
    <property type="entry name" value="NODULATION PROTEIN U"/>
    <property type="match status" value="1"/>
</dbReference>
<dbReference type="PANTHER" id="PTHR34847">
    <property type="entry name" value="NODULATION PROTEIN U"/>
    <property type="match status" value="1"/>
</dbReference>
<accession>A4KUC3</accession>
<evidence type="ECO:0000313" key="5">
    <source>
        <dbReference type="EMBL" id="SHF86147.1"/>
    </source>
</evidence>
<feature type="domain" description="Carbamoyltransferase" evidence="2">
    <location>
        <begin position="241"/>
        <end position="314"/>
    </location>
</feature>
<evidence type="ECO:0000259" key="2">
    <source>
        <dbReference type="Pfam" id="PF02543"/>
    </source>
</evidence>
<keyword evidence="6" id="KW-1185">Reference proteome</keyword>
<organism evidence="4">
    <name type="scientific">Streptoalloteichus hindustanus</name>
    <dbReference type="NCBI Taxonomy" id="2017"/>
    <lineage>
        <taxon>Bacteria</taxon>
        <taxon>Bacillati</taxon>
        <taxon>Actinomycetota</taxon>
        <taxon>Actinomycetes</taxon>
        <taxon>Pseudonocardiales</taxon>
        <taxon>Pseudonocardiaceae</taxon>
        <taxon>Streptoalloteichus</taxon>
    </lineage>
</organism>
<dbReference type="InterPro" id="IPR031730">
    <property type="entry name" value="Carbam_trans_C"/>
</dbReference>
<feature type="domain" description="Carbamoyltransferase" evidence="2">
    <location>
        <begin position="13"/>
        <end position="201"/>
    </location>
</feature>
<dbReference type="AlphaFoldDB" id="A4KUC3"/>
<dbReference type="CDD" id="cd24033">
    <property type="entry name" value="ASKHA_NBD_NodU_CmcH-like_N"/>
    <property type="match status" value="1"/>
</dbReference>
<proteinExistence type="inferred from homology"/>
<dbReference type="Pfam" id="PF02543">
    <property type="entry name" value="Carbam_trans_N"/>
    <property type="match status" value="2"/>
</dbReference>
<evidence type="ECO:0000256" key="1">
    <source>
        <dbReference type="ARBA" id="ARBA00006129"/>
    </source>
</evidence>